<dbReference type="SMART" id="SM00382">
    <property type="entry name" value="AAA"/>
    <property type="match status" value="1"/>
</dbReference>
<organism evidence="11 12">
    <name type="scientific">Nonomuraea indica</name>
    <dbReference type="NCBI Taxonomy" id="1581193"/>
    <lineage>
        <taxon>Bacteria</taxon>
        <taxon>Bacillati</taxon>
        <taxon>Actinomycetota</taxon>
        <taxon>Actinomycetes</taxon>
        <taxon>Streptosporangiales</taxon>
        <taxon>Streptosporangiaceae</taxon>
        <taxon>Nonomuraea</taxon>
    </lineage>
</organism>
<dbReference type="Pfam" id="PF00005">
    <property type="entry name" value="ABC_tran"/>
    <property type="match status" value="1"/>
</dbReference>
<dbReference type="Gene3D" id="3.40.50.300">
    <property type="entry name" value="P-loop containing nucleotide triphosphate hydrolases"/>
    <property type="match status" value="1"/>
</dbReference>
<dbReference type="InterPro" id="IPR027417">
    <property type="entry name" value="P-loop_NTPase"/>
</dbReference>
<keyword evidence="4 11" id="KW-0067">ATP-binding</keyword>
<reference evidence="11 12" key="1">
    <citation type="submission" date="2024-10" db="EMBL/GenBank/DDBJ databases">
        <title>The Natural Products Discovery Center: Release of the First 8490 Sequenced Strains for Exploring Actinobacteria Biosynthetic Diversity.</title>
        <authorList>
            <person name="Kalkreuter E."/>
            <person name="Kautsar S.A."/>
            <person name="Yang D."/>
            <person name="Bader C.D."/>
            <person name="Teijaro C.N."/>
            <person name="Fluegel L."/>
            <person name="Davis C.M."/>
            <person name="Simpson J.R."/>
            <person name="Lauterbach L."/>
            <person name="Steele A.D."/>
            <person name="Gui C."/>
            <person name="Meng S."/>
            <person name="Li G."/>
            <person name="Viehrig K."/>
            <person name="Ye F."/>
            <person name="Su P."/>
            <person name="Kiefer A.F."/>
            <person name="Nichols A."/>
            <person name="Cepeda A.J."/>
            <person name="Yan W."/>
            <person name="Fan B."/>
            <person name="Jiang Y."/>
            <person name="Adhikari A."/>
            <person name="Zheng C.-J."/>
            <person name="Schuster L."/>
            <person name="Cowan T.M."/>
            <person name="Smanski M.J."/>
            <person name="Chevrette M.G."/>
            <person name="De Carvalho L.P.S."/>
            <person name="Shen B."/>
        </authorList>
    </citation>
    <scope>NUCLEOTIDE SEQUENCE [LARGE SCALE GENOMIC DNA]</scope>
    <source>
        <strain evidence="11 12">NPDC049503</strain>
    </source>
</reference>
<feature type="transmembrane region" description="Helical" evidence="8">
    <location>
        <begin position="190"/>
        <end position="212"/>
    </location>
</feature>
<dbReference type="InterPro" id="IPR039421">
    <property type="entry name" value="Type_1_exporter"/>
</dbReference>
<evidence type="ECO:0000313" key="12">
    <source>
        <dbReference type="Proteomes" id="UP001612928"/>
    </source>
</evidence>
<evidence type="ECO:0000313" key="11">
    <source>
        <dbReference type="EMBL" id="MFI7439447.1"/>
    </source>
</evidence>
<keyword evidence="5 8" id="KW-1133">Transmembrane helix</keyword>
<dbReference type="InterPro" id="IPR017871">
    <property type="entry name" value="ABC_transporter-like_CS"/>
</dbReference>
<dbReference type="PROSITE" id="PS50893">
    <property type="entry name" value="ABC_TRANSPORTER_2"/>
    <property type="match status" value="1"/>
</dbReference>
<feature type="transmembrane region" description="Helical" evidence="8">
    <location>
        <begin position="84"/>
        <end position="104"/>
    </location>
</feature>
<evidence type="ECO:0000256" key="8">
    <source>
        <dbReference type="SAM" id="Phobius"/>
    </source>
</evidence>
<dbReference type="InterPro" id="IPR003439">
    <property type="entry name" value="ABC_transporter-like_ATP-bd"/>
</dbReference>
<comment type="subcellular location">
    <subcellularLocation>
        <location evidence="1">Cell membrane</location>
        <topology evidence="1">Multi-pass membrane protein</topology>
    </subcellularLocation>
</comment>
<evidence type="ECO:0000256" key="6">
    <source>
        <dbReference type="ARBA" id="ARBA00023136"/>
    </source>
</evidence>
<dbReference type="RefSeq" id="WP_397019040.1">
    <property type="nucleotide sequence ID" value="NZ_JBITMB010000001.1"/>
</dbReference>
<dbReference type="InterPro" id="IPR003593">
    <property type="entry name" value="AAA+_ATPase"/>
</dbReference>
<keyword evidence="12" id="KW-1185">Reference proteome</keyword>
<keyword evidence="3" id="KW-0547">Nucleotide-binding</keyword>
<feature type="transmembrane region" description="Helical" evidence="8">
    <location>
        <begin position="218"/>
        <end position="237"/>
    </location>
</feature>
<dbReference type="Proteomes" id="UP001612928">
    <property type="component" value="Unassembled WGS sequence"/>
</dbReference>
<feature type="transmembrane region" description="Helical" evidence="8">
    <location>
        <begin position="305"/>
        <end position="326"/>
    </location>
</feature>
<dbReference type="InterPro" id="IPR036640">
    <property type="entry name" value="ABC1_TM_sf"/>
</dbReference>
<evidence type="ECO:0000259" key="9">
    <source>
        <dbReference type="PROSITE" id="PS50893"/>
    </source>
</evidence>
<protein>
    <submittedName>
        <fullName evidence="11">ABC transporter ATP-binding protein</fullName>
    </submittedName>
</protein>
<dbReference type="PROSITE" id="PS00211">
    <property type="entry name" value="ABC_TRANSPORTER_1"/>
    <property type="match status" value="1"/>
</dbReference>
<feature type="region of interest" description="Disordered" evidence="7">
    <location>
        <begin position="1"/>
        <end position="58"/>
    </location>
</feature>
<proteinExistence type="predicted"/>
<feature type="compositionally biased region" description="Low complexity" evidence="7">
    <location>
        <begin position="49"/>
        <end position="58"/>
    </location>
</feature>
<keyword evidence="2 8" id="KW-0812">Transmembrane</keyword>
<evidence type="ECO:0000256" key="5">
    <source>
        <dbReference type="ARBA" id="ARBA00022989"/>
    </source>
</evidence>
<comment type="caution">
    <text evidence="11">The sequence shown here is derived from an EMBL/GenBank/DDBJ whole genome shotgun (WGS) entry which is preliminary data.</text>
</comment>
<evidence type="ECO:0000256" key="3">
    <source>
        <dbReference type="ARBA" id="ARBA00022741"/>
    </source>
</evidence>
<dbReference type="SUPFAM" id="SSF90123">
    <property type="entry name" value="ABC transporter transmembrane region"/>
    <property type="match status" value="1"/>
</dbReference>
<dbReference type="EMBL" id="JBITMB010000001">
    <property type="protein sequence ID" value="MFI7439447.1"/>
    <property type="molecule type" value="Genomic_DNA"/>
</dbReference>
<feature type="transmembrane region" description="Helical" evidence="8">
    <location>
        <begin position="116"/>
        <end position="136"/>
    </location>
</feature>
<dbReference type="InterPro" id="IPR011527">
    <property type="entry name" value="ABC1_TM_dom"/>
</dbReference>
<dbReference type="PANTHER" id="PTHR24221">
    <property type="entry name" value="ATP-BINDING CASSETTE SUB-FAMILY B"/>
    <property type="match status" value="1"/>
</dbReference>
<sequence>MTRRTGPTPTRTQATEAGMTAPDRTDATEAGMTAPTSTDATEAGMTAPDRTGATDAGAAAAARSPMRWLAGAVGGHRRSFTATLIANLAGQTATLAAAAGSAWLLGRVVAGVPTPLGPLAAVLGVLVLVVTVATWWEMYVSHDLAYLVLAGLRGQVYDAVARIAPARVLGRRTGDLSAALLSDVETLEWLFAHTLAQLITGSVVLAAGTAVAAALHPWLLVVCLPVALGVLTLPLWLRRVSRRHGDELRAATAELTSDIVDTVQGLRELTAFGALDRRRGLLARRTRALARAQAAAAARGGAEAALIDGLLALAAAGTLLVVALLVRSGELAVADGPLAMVVAAGSLGPAAQVALLLKEVGTLRAAAGRVHTLVTAPANVAAPRDPVPPAEPYAVVFEDVRFRYTPDGPEVLRGVSFTVAPGQTVALVGASGAGKSTCVSLLLRYWDPDGGRILVGGVPLDRIADLPAHVSVVPQDVHLFAGTVADNVRLGTPGADVTAALRTAQLDLDPATTAGERGVALSGGQRARVAIARALAGDPPVLVLDEAVANLDPENEARLARALEAAAARRATLVVAHRPATIRRADHIVLLEEGVVAEQGGYAELMARPGGRLARLLSLDSPGAGIGPEREPLT</sequence>
<dbReference type="PROSITE" id="PS50929">
    <property type="entry name" value="ABC_TM1F"/>
    <property type="match status" value="1"/>
</dbReference>
<dbReference type="Pfam" id="PF00664">
    <property type="entry name" value="ABC_membrane"/>
    <property type="match status" value="1"/>
</dbReference>
<dbReference type="Gene3D" id="1.20.1560.10">
    <property type="entry name" value="ABC transporter type 1, transmembrane domain"/>
    <property type="match status" value="1"/>
</dbReference>
<evidence type="ECO:0000256" key="4">
    <source>
        <dbReference type="ARBA" id="ARBA00022840"/>
    </source>
</evidence>
<evidence type="ECO:0000256" key="1">
    <source>
        <dbReference type="ARBA" id="ARBA00004651"/>
    </source>
</evidence>
<dbReference type="PANTHER" id="PTHR24221:SF654">
    <property type="entry name" value="ATP-BINDING CASSETTE SUB-FAMILY B MEMBER 6"/>
    <property type="match status" value="1"/>
</dbReference>
<feature type="domain" description="ABC transporter" evidence="9">
    <location>
        <begin position="395"/>
        <end position="618"/>
    </location>
</feature>
<dbReference type="SUPFAM" id="SSF52540">
    <property type="entry name" value="P-loop containing nucleoside triphosphate hydrolases"/>
    <property type="match status" value="1"/>
</dbReference>
<gene>
    <name evidence="11" type="ORF">ACIBP5_05730</name>
</gene>
<evidence type="ECO:0000256" key="7">
    <source>
        <dbReference type="SAM" id="MobiDB-lite"/>
    </source>
</evidence>
<feature type="compositionally biased region" description="Low complexity" evidence="7">
    <location>
        <begin position="1"/>
        <end position="12"/>
    </location>
</feature>
<dbReference type="GO" id="GO:0005524">
    <property type="term" value="F:ATP binding"/>
    <property type="evidence" value="ECO:0007669"/>
    <property type="project" value="UniProtKB-KW"/>
</dbReference>
<evidence type="ECO:0000256" key="2">
    <source>
        <dbReference type="ARBA" id="ARBA00022692"/>
    </source>
</evidence>
<evidence type="ECO:0000259" key="10">
    <source>
        <dbReference type="PROSITE" id="PS50929"/>
    </source>
</evidence>
<keyword evidence="6 8" id="KW-0472">Membrane</keyword>
<feature type="domain" description="ABC transmembrane type-1" evidence="10">
    <location>
        <begin position="82"/>
        <end position="362"/>
    </location>
</feature>
<name>A0ABW7ZZY9_9ACTN</name>
<accession>A0ABW7ZZY9</accession>